<comment type="caution">
    <text evidence="3">The sequence shown here is derived from an EMBL/GenBank/DDBJ whole genome shotgun (WGS) entry which is preliminary data.</text>
</comment>
<accession>A0ABN7RGV7</accession>
<evidence type="ECO:0000313" key="3">
    <source>
        <dbReference type="EMBL" id="CAG5072969.1"/>
    </source>
</evidence>
<evidence type="ECO:0000313" key="4">
    <source>
        <dbReference type="Proteomes" id="UP000679725"/>
    </source>
</evidence>
<keyword evidence="4" id="KW-1185">Reference proteome</keyword>
<feature type="compositionally biased region" description="Basic and acidic residues" evidence="1">
    <location>
        <begin position="187"/>
        <end position="197"/>
    </location>
</feature>
<dbReference type="EMBL" id="CAJRAU010000007">
    <property type="protein sequence ID" value="CAG5072969.1"/>
    <property type="molecule type" value="Genomic_DNA"/>
</dbReference>
<feature type="chain" id="PRO_5046491881" evidence="2">
    <location>
        <begin position="20"/>
        <end position="410"/>
    </location>
</feature>
<sequence length="410" mass="44583">MKIIYLILLAAACSIPAQAQETLYWSNGSSFPFKLVEATESIVKVAEQKGERVIKRSVPRENVLVAFNARGDYLLVADLPADPAQAAQRIIDFYNAAGPSSDLLVQANPLKVIECSISYKSDNVVNYNTPQGSTASINRNELALIIFKDGHHEFVLPPADAASVLAGAKMQVQKAIAQPAKTTAPKAEPRPVAEKVAEPAVETATPAQRWNEPVAQTPAAEPAAAPVRKSAENAAPVIAARKGLTDEEVSSYGKKGIRKVDEFVQYLNIISDKNIDPDKKDNAIEQAVKLFLADATIEVSSSNREGKRKYPVKDYLTRLKLLPYSSTNIAWNEVNYVKDLTQASDGNYYGTITGSQTFTGYSANGQDVMYSDVTQKSVKVKLESYNKTVDGQQTTNWDILLGNVGISVNQ</sequence>
<organism evidence="3 4">
    <name type="scientific">Dyadobacter linearis</name>
    <dbReference type="NCBI Taxonomy" id="2823330"/>
    <lineage>
        <taxon>Bacteria</taxon>
        <taxon>Pseudomonadati</taxon>
        <taxon>Bacteroidota</taxon>
        <taxon>Cytophagia</taxon>
        <taxon>Cytophagales</taxon>
        <taxon>Spirosomataceae</taxon>
        <taxon>Dyadobacter</taxon>
    </lineage>
</organism>
<evidence type="ECO:0000256" key="2">
    <source>
        <dbReference type="SAM" id="SignalP"/>
    </source>
</evidence>
<feature type="region of interest" description="Disordered" evidence="1">
    <location>
        <begin position="179"/>
        <end position="230"/>
    </location>
</feature>
<name>A0ABN7RGV7_9BACT</name>
<evidence type="ECO:0000256" key="1">
    <source>
        <dbReference type="SAM" id="MobiDB-lite"/>
    </source>
</evidence>
<dbReference type="RefSeq" id="WP_215235770.1">
    <property type="nucleotide sequence ID" value="NZ_CAJRAU010000007.1"/>
</dbReference>
<dbReference type="Proteomes" id="UP000679725">
    <property type="component" value="Unassembled WGS sequence"/>
</dbReference>
<feature type="signal peptide" evidence="2">
    <location>
        <begin position="1"/>
        <end position="19"/>
    </location>
</feature>
<proteinExistence type="predicted"/>
<reference evidence="3 4" key="1">
    <citation type="submission" date="2021-04" db="EMBL/GenBank/DDBJ databases">
        <authorList>
            <person name="Rodrigo-Torres L."/>
            <person name="Arahal R. D."/>
            <person name="Lucena T."/>
        </authorList>
    </citation>
    <scope>NUCLEOTIDE SEQUENCE [LARGE SCALE GENOMIC DNA]</scope>
    <source>
        <strain evidence="3 4">CECT 9623</strain>
    </source>
</reference>
<feature type="compositionally biased region" description="Low complexity" evidence="1">
    <location>
        <begin position="212"/>
        <end position="227"/>
    </location>
</feature>
<gene>
    <name evidence="3" type="ORF">DYBT9623_04502</name>
</gene>
<protein>
    <submittedName>
        <fullName evidence="3">Uncharacterized protein</fullName>
    </submittedName>
</protein>
<keyword evidence="2" id="KW-0732">Signal</keyword>